<protein>
    <submittedName>
        <fullName evidence="2">Serine/arginine repetitive matrix protein 2</fullName>
    </submittedName>
</protein>
<dbReference type="Proteomes" id="UP001500889">
    <property type="component" value="Chromosome J"/>
</dbReference>
<feature type="region of interest" description="Disordered" evidence="1">
    <location>
        <begin position="31"/>
        <end position="190"/>
    </location>
</feature>
<feature type="region of interest" description="Disordered" evidence="1">
    <location>
        <begin position="853"/>
        <end position="897"/>
    </location>
</feature>
<evidence type="ECO:0000313" key="2">
    <source>
        <dbReference type="EMBL" id="BFF97476.1"/>
    </source>
</evidence>
<gene>
    <name evidence="2" type="ORF">DMAD_05880</name>
</gene>
<feature type="region of interest" description="Disordered" evidence="1">
    <location>
        <begin position="1260"/>
        <end position="1491"/>
    </location>
</feature>
<feature type="compositionally biased region" description="Basic and acidic residues" evidence="1">
    <location>
        <begin position="548"/>
        <end position="679"/>
    </location>
</feature>
<feature type="compositionally biased region" description="Basic and acidic residues" evidence="1">
    <location>
        <begin position="855"/>
        <end position="866"/>
    </location>
</feature>
<evidence type="ECO:0000313" key="3">
    <source>
        <dbReference type="Proteomes" id="UP001500889"/>
    </source>
</evidence>
<feature type="compositionally biased region" description="Polar residues" evidence="1">
    <location>
        <begin position="1059"/>
        <end position="1075"/>
    </location>
</feature>
<feature type="compositionally biased region" description="Basic and acidic residues" evidence="1">
    <location>
        <begin position="301"/>
        <end position="310"/>
    </location>
</feature>
<feature type="compositionally biased region" description="Basic and acidic residues" evidence="1">
    <location>
        <begin position="100"/>
        <end position="121"/>
    </location>
</feature>
<feature type="region of interest" description="Disordered" evidence="1">
    <location>
        <begin position="223"/>
        <end position="287"/>
    </location>
</feature>
<reference evidence="2 3" key="1">
    <citation type="submission" date="2024-02" db="EMBL/GenBank/DDBJ databases">
        <title>A chromosome-level genome assembly of Drosophila madeirensis, a fruit fly species endemic to Madeira island.</title>
        <authorList>
            <person name="Tomihara K."/>
            <person name="Llopart A."/>
            <person name="Yamamoto D."/>
        </authorList>
    </citation>
    <scope>NUCLEOTIDE SEQUENCE [LARGE SCALE GENOMIC DNA]</scope>
    <source>
        <strain evidence="2 3">RF1</strain>
    </source>
</reference>
<dbReference type="EMBL" id="AP029265">
    <property type="protein sequence ID" value="BFF97476.1"/>
    <property type="molecule type" value="Genomic_DNA"/>
</dbReference>
<feature type="compositionally biased region" description="Low complexity" evidence="1">
    <location>
        <begin position="1076"/>
        <end position="1094"/>
    </location>
</feature>
<feature type="compositionally biased region" description="Basic and acidic residues" evidence="1">
    <location>
        <begin position="1319"/>
        <end position="1337"/>
    </location>
</feature>
<feature type="compositionally biased region" description="Polar residues" evidence="1">
    <location>
        <begin position="276"/>
        <end position="287"/>
    </location>
</feature>
<evidence type="ECO:0000256" key="1">
    <source>
        <dbReference type="SAM" id="MobiDB-lite"/>
    </source>
</evidence>
<proteinExistence type="predicted"/>
<sequence length="1987" mass="224027">MSLTTATAAAAVARGDSGAAAAAAHGCLLSRELQPPSQQHHIRAIDELQDGDTSSLEPGEVVTPPHLNHDDAAVSAAPKKVPTKDAKSKTLRKLAQIDTDGGKVRALLEQRDAGSRRKEGKSSTPRALENGTTRAPSEDPDDSEGLYSDTDSSGEEQRNVEDVQQARKEKQAEAAAAAMPQAAPPVGPPFLGHNPLRFHMRPPFCEFPRMGFLPRMPRGGLRMRPPFFNRPPSRMGAPNMSGAPPSGSYGPALPPSAQGPSGSSTGPDKQLKSDLDWTTTEPPIQFNFNLVPDCSIAQHRACQEKAESTAKKPQHTLKSKEPASDALRNQSKGKHKEKAANEKDGERAKEKNGEATKERNRKSSKDKQRERSKEKHGDRSKEKSRDKSKEKLRDKSKEKLRDKSKEKSRDKSKEKSRDKVKEKSREVSKERRRERSKERHKEKTKERTRERSKDKVRERSKDSLKDRSKEKPRDMPKELPRELSKDRHREISNDRHREMSKDRHREMSKDRHREMSKDRHREMSKDRHREMSKDRHREMSKDRHRAKSKETKPNEVPRARSKDDKNDVRRPKESSRDEHTNHAGRSRDLSKDNHRERESKEQRSRDGMREQSAERQREAFKDNRPRPRSREKSTAKCSKESSKDDKSRERAGEKPSGSEKEKPSGSSKEKEKPPRDKKHERTKTRSGSRNHSPESEDRTPPLTPPRDFLLPPAAAASDVDASDMDEKPRGLDIFAESPPRLHTATAVPQRSTTPPLIGAPVAASNKAAPLLKASEIHSRIGALLEDNDLHLEALLATKEQLLRRTNEHKERKEAPKMEIRAEMQQQQQQQAAAINSDWESADLNQVVPRRMNPFRKQESVLNERRSTSRAASSLGNGGNAWPYRSQSRERQRSDEYKEVSIKIERNISPTPLPMPMIDVSRIKLERNVTPPLDTEREVLVRNGAVAANAPPPTAAVAAEQQESPDTDDYLDNWENDDSLSSMPKTAAAATAPPSAAVRPLSSSIDEATISGDSNEDDTNDLWNAKSTPPPKAKQRQPAIPLEHLVNIYDKFMNSINMSSEEGQTAASKNSSLSNFTAETETSSGSESESTSSSSSDDDEEESSTADDDEEDGGEEEEDDAVQQEAEEAQLSAEAALLEEDPPEKEQQQQTQLQQKKNNVSKDLRKLKSLEDNLARIQMMRENYDSGDEISEELLKMESLFLMQRNAIMDKYRKQELKSQQEVQQKQEPRSPTPVNSIFDDNREAIKLTLSPLKLTRKPAIFDNDETEHPQQQQQAVKVKLEEGLRPPIGTSVRRPKEIAIVKPTIVETRNRPRIPRSTTGRERTRSRSPSRNRERSFRRGSVRPNRVKDSSRSPSPRPRWRPPSPRRGIRLAKKPTIKRSHSKSVSRSRTRSRSPKRSRKRFQKVGASRRRVSVSPGPVKPLRPRSPKVHRRRSYSRERERSPLPFRPPSPPMRRSWSSSHSHSRSPTRRRSQSRTRSNSRSRSRSPFDGRREEREFADYFGEDQSLEAAAYYYNMSLLHGEATGEDYETYAAYIDSAYHMEQAYAQLSEAMDMPAAVYGEYGAPMETSPVLRELPKAASATAELLDTKPIKLEPDEIKDAAAVVPAAMSVAVRKGNVLEIVPTSNESEAEDRKPRKRVSFVDSVKPNYESDGEDRVIVSRVVERAMQQYQQRRAEAAARLQRLRDELLAAPPPPPPVTPKPPDQEKAVLVQKKSKMRYFHLDPLKREIVMSRSRVMRAPVPRFDRKHFEMLVKTGRLPPLPHGFLRHRPPLLPPNADAATKAAMLKEYFSKHPPPTPRMQLRMPMRLPMGMPLPVPMRMPMGMPMRMPLIMHEGGMPMPMHEGAMPMPMHNGVPYFLSGPPPSSPPVSMPIPVLGAHPYHTYPQPAPMMPAPSPGLLPIPVLSVPDVIASATPSPVPFFTPPPLPTFTVQPVPTIREIMPVDILQKIGPLPKTLDLDGGSTPRADEVKLEIKEEPLGEEQLLVESQ</sequence>
<feature type="compositionally biased region" description="Pro residues" evidence="1">
    <location>
        <begin position="1355"/>
        <end position="1365"/>
    </location>
</feature>
<feature type="region of interest" description="Disordered" evidence="1">
    <location>
        <begin position="1059"/>
        <end position="1166"/>
    </location>
</feature>
<feature type="compositionally biased region" description="Basic residues" evidence="1">
    <location>
        <begin position="1422"/>
        <end position="1434"/>
    </location>
</feature>
<keyword evidence="3" id="KW-1185">Reference proteome</keyword>
<feature type="compositionally biased region" description="Basic and acidic residues" evidence="1">
    <location>
        <begin position="1212"/>
        <end position="1228"/>
    </location>
</feature>
<feature type="region of interest" description="Disordered" evidence="1">
    <location>
        <begin position="299"/>
        <end position="760"/>
    </location>
</feature>
<feature type="compositionally biased region" description="Low complexity" evidence="1">
    <location>
        <begin position="985"/>
        <end position="996"/>
    </location>
</feature>
<organism evidence="2 3">
    <name type="scientific">Drosophila madeirensis</name>
    <name type="common">Fruit fly</name>
    <dbReference type="NCBI Taxonomy" id="30013"/>
    <lineage>
        <taxon>Eukaryota</taxon>
        <taxon>Metazoa</taxon>
        <taxon>Ecdysozoa</taxon>
        <taxon>Arthropoda</taxon>
        <taxon>Hexapoda</taxon>
        <taxon>Insecta</taxon>
        <taxon>Pterygota</taxon>
        <taxon>Neoptera</taxon>
        <taxon>Endopterygota</taxon>
        <taxon>Diptera</taxon>
        <taxon>Brachycera</taxon>
        <taxon>Muscomorpha</taxon>
        <taxon>Ephydroidea</taxon>
        <taxon>Drosophilidae</taxon>
        <taxon>Drosophila</taxon>
        <taxon>Sophophora</taxon>
    </lineage>
</organism>
<feature type="compositionally biased region" description="Basic and acidic residues" evidence="1">
    <location>
        <begin position="338"/>
        <end position="541"/>
    </location>
</feature>
<feature type="region of interest" description="Disordered" evidence="1">
    <location>
        <begin position="950"/>
        <end position="1039"/>
    </location>
</feature>
<feature type="compositionally biased region" description="Polar residues" evidence="1">
    <location>
        <begin position="258"/>
        <end position="267"/>
    </location>
</feature>
<feature type="compositionally biased region" description="Basic residues" evidence="1">
    <location>
        <begin position="1367"/>
        <end position="1412"/>
    </location>
</feature>
<feature type="compositionally biased region" description="Acidic residues" evidence="1">
    <location>
        <begin position="962"/>
        <end position="977"/>
    </location>
</feature>
<feature type="compositionally biased region" description="Low complexity" evidence="1">
    <location>
        <begin position="1147"/>
        <end position="1156"/>
    </location>
</feature>
<feature type="compositionally biased region" description="Basic and acidic residues" evidence="1">
    <location>
        <begin position="155"/>
        <end position="172"/>
    </location>
</feature>
<name>A0AAU9FPS3_DROMD</name>
<accession>A0AAU9FPS3</accession>
<feature type="compositionally biased region" description="Acidic residues" evidence="1">
    <location>
        <begin position="1095"/>
        <end position="1127"/>
    </location>
</feature>
<feature type="compositionally biased region" description="Basic residues" evidence="1">
    <location>
        <begin position="1462"/>
        <end position="1484"/>
    </location>
</feature>
<feature type="compositionally biased region" description="Basic and acidic residues" evidence="1">
    <location>
        <begin position="886"/>
        <end position="897"/>
    </location>
</feature>
<feature type="compositionally biased region" description="Polar residues" evidence="1">
    <location>
        <begin position="122"/>
        <end position="135"/>
    </location>
</feature>
<feature type="region of interest" description="Disordered" evidence="1">
    <location>
        <begin position="1212"/>
        <end position="1241"/>
    </location>
</feature>